<dbReference type="GO" id="GO:0015627">
    <property type="term" value="C:type II protein secretion system complex"/>
    <property type="evidence" value="ECO:0007669"/>
    <property type="project" value="InterPro"/>
</dbReference>
<evidence type="ECO:0000256" key="11">
    <source>
        <dbReference type="SAM" id="Phobius"/>
    </source>
</evidence>
<accession>F0J6A7</accession>
<keyword evidence="6 11" id="KW-0812">Transmembrane</keyword>
<dbReference type="Proteomes" id="UP000007100">
    <property type="component" value="Chromosome"/>
</dbReference>
<reference evidence="13 14" key="1">
    <citation type="submission" date="2010-12" db="EMBL/GenBank/DDBJ databases">
        <title>Whole genome sequence of Acidiphilium multivorum AIU301.</title>
        <authorList>
            <person name="Narita-Yamada S."/>
            <person name="Nakamura S."/>
            <person name="Ito N."/>
            <person name="Takarada H."/>
            <person name="Katano Y."/>
            <person name="Nakazawa H."/>
            <person name="Hosoyama A."/>
            <person name="Yamada R."/>
            <person name="Fujita N."/>
        </authorList>
    </citation>
    <scope>NUCLEOTIDE SEQUENCE [LARGE SCALE GENOMIC DNA]</scope>
    <source>
        <strain evidence="14">DSM 11245 / JCM 8867 / AIU301</strain>
    </source>
</reference>
<gene>
    <name evidence="13" type="ordered locus">ACMV_10160</name>
</gene>
<evidence type="ECO:0000259" key="12">
    <source>
        <dbReference type="Pfam" id="PF12019"/>
    </source>
</evidence>
<evidence type="ECO:0000256" key="7">
    <source>
        <dbReference type="ARBA" id="ARBA00022989"/>
    </source>
</evidence>
<keyword evidence="5" id="KW-0997">Cell inner membrane</keyword>
<evidence type="ECO:0000256" key="8">
    <source>
        <dbReference type="ARBA" id="ARBA00023136"/>
    </source>
</evidence>
<evidence type="ECO:0000313" key="14">
    <source>
        <dbReference type="Proteomes" id="UP000007100"/>
    </source>
</evidence>
<dbReference type="InterPro" id="IPR045584">
    <property type="entry name" value="Pilin-like"/>
</dbReference>
<proteinExistence type="inferred from homology"/>
<evidence type="ECO:0000313" key="13">
    <source>
        <dbReference type="EMBL" id="BAJ80363.1"/>
    </source>
</evidence>
<comment type="similarity">
    <text evidence="9">Belongs to the GSP H family.</text>
</comment>
<keyword evidence="4" id="KW-0488">Methylation</keyword>
<dbReference type="InterPro" id="IPR012902">
    <property type="entry name" value="N_methyl_site"/>
</dbReference>
<organism evidence="13 14">
    <name type="scientific">Acidiphilium multivorum (strain DSM 11245 / JCM 8867 / NBRC 100883 / AIU 301)</name>
    <dbReference type="NCBI Taxonomy" id="926570"/>
    <lineage>
        <taxon>Bacteria</taxon>
        <taxon>Pseudomonadati</taxon>
        <taxon>Pseudomonadota</taxon>
        <taxon>Alphaproteobacteria</taxon>
        <taxon>Acetobacterales</taxon>
        <taxon>Acidocellaceae</taxon>
        <taxon>Acidiphilium</taxon>
    </lineage>
</organism>
<dbReference type="Pfam" id="PF12019">
    <property type="entry name" value="GspH"/>
    <property type="match status" value="1"/>
</dbReference>
<evidence type="ECO:0000256" key="3">
    <source>
        <dbReference type="ARBA" id="ARBA00022475"/>
    </source>
</evidence>
<keyword evidence="3" id="KW-1003">Cell membrane</keyword>
<protein>
    <recommendedName>
        <fullName evidence="2">Type II secretion system protein H</fullName>
    </recommendedName>
    <alternativeName>
        <fullName evidence="10">General secretion pathway protein H</fullName>
    </alternativeName>
</protein>
<dbReference type="OrthoDB" id="7283155at2"/>
<comment type="subcellular location">
    <subcellularLocation>
        <location evidence="1">Cell inner membrane</location>
        <topology evidence="1">Single-pass membrane protein</topology>
    </subcellularLocation>
</comment>
<dbReference type="InterPro" id="IPR022346">
    <property type="entry name" value="T2SS_GspH"/>
</dbReference>
<dbReference type="EMBL" id="AP012035">
    <property type="protein sequence ID" value="BAJ80363.1"/>
    <property type="molecule type" value="Genomic_DNA"/>
</dbReference>
<evidence type="ECO:0000256" key="9">
    <source>
        <dbReference type="ARBA" id="ARBA00025772"/>
    </source>
</evidence>
<feature type="domain" description="General secretion pathway GspH" evidence="12">
    <location>
        <begin position="54"/>
        <end position="143"/>
    </location>
</feature>
<keyword evidence="7 11" id="KW-1133">Transmembrane helix</keyword>
<evidence type="ECO:0000256" key="2">
    <source>
        <dbReference type="ARBA" id="ARBA00021549"/>
    </source>
</evidence>
<evidence type="ECO:0000256" key="10">
    <source>
        <dbReference type="ARBA" id="ARBA00030775"/>
    </source>
</evidence>
<evidence type="ECO:0000256" key="1">
    <source>
        <dbReference type="ARBA" id="ARBA00004377"/>
    </source>
</evidence>
<dbReference type="Pfam" id="PF07963">
    <property type="entry name" value="N_methyl"/>
    <property type="match status" value="1"/>
</dbReference>
<dbReference type="KEGG" id="amv:ACMV_10160"/>
<evidence type="ECO:0000256" key="6">
    <source>
        <dbReference type="ARBA" id="ARBA00022692"/>
    </source>
</evidence>
<feature type="transmembrane region" description="Helical" evidence="11">
    <location>
        <begin position="20"/>
        <end position="39"/>
    </location>
</feature>
<dbReference type="RefSeq" id="WP_013639743.1">
    <property type="nucleotide sequence ID" value="NC_015186.1"/>
</dbReference>
<dbReference type="NCBIfam" id="TIGR02532">
    <property type="entry name" value="IV_pilin_GFxxxE"/>
    <property type="match status" value="1"/>
</dbReference>
<dbReference type="AlphaFoldDB" id="F0J6A7"/>
<dbReference type="HOGENOM" id="CLU_123291_0_0_5"/>
<keyword evidence="14" id="KW-1185">Reference proteome</keyword>
<dbReference type="PROSITE" id="PS00409">
    <property type="entry name" value="PROKAR_NTER_METHYL"/>
    <property type="match status" value="1"/>
</dbReference>
<name>F0J6A7_ACIMA</name>
<evidence type="ECO:0000256" key="4">
    <source>
        <dbReference type="ARBA" id="ARBA00022481"/>
    </source>
</evidence>
<dbReference type="GO" id="GO:0015628">
    <property type="term" value="P:protein secretion by the type II secretion system"/>
    <property type="evidence" value="ECO:0007669"/>
    <property type="project" value="InterPro"/>
</dbReference>
<keyword evidence="8 11" id="KW-0472">Membrane</keyword>
<evidence type="ECO:0000256" key="5">
    <source>
        <dbReference type="ARBA" id="ARBA00022519"/>
    </source>
</evidence>
<dbReference type="SUPFAM" id="SSF54523">
    <property type="entry name" value="Pili subunits"/>
    <property type="match status" value="1"/>
</dbReference>
<dbReference type="GO" id="GO:0005886">
    <property type="term" value="C:plasma membrane"/>
    <property type="evidence" value="ECO:0007669"/>
    <property type="project" value="UniProtKB-SubCell"/>
</dbReference>
<sequence>MPSPTEPAPTEPAPDDRGYTLLELLVVVVILGLALTLAANAAPWRRIGQGPATAAATLAGALRTARAVAIATGRPATFAIEPADGRWVGPIASGRLPRGLAIAFHGPVARGWGRIVFSPDGSATGGQVLLARGAARALVAVDWLTGRISTDVPAR</sequence>